<dbReference type="Gene3D" id="3.90.920.10">
    <property type="entry name" value="DNA primase, PRIM domain"/>
    <property type="match status" value="1"/>
</dbReference>
<reference evidence="2 3" key="1">
    <citation type="submission" date="2023-11" db="EMBL/GenBank/DDBJ databases">
        <title>MicrobeMod: A computational toolkit for identifying prokaryotic methylation and restriction-modification with nanopore sequencing.</title>
        <authorList>
            <person name="Crits-Christoph A."/>
            <person name="Kang S.C."/>
            <person name="Lee H."/>
            <person name="Ostrov N."/>
        </authorList>
    </citation>
    <scope>NUCLEOTIDE SEQUENCE [LARGE SCALE GENOMIC DNA]</scope>
    <source>
        <strain evidence="2 3">ATCC 49870</strain>
    </source>
</reference>
<gene>
    <name evidence="2" type="primary">ligD</name>
    <name evidence="2" type="ORF">SR882_08135</name>
</gene>
<dbReference type="InterPro" id="IPR014145">
    <property type="entry name" value="LigD_pol_dom"/>
</dbReference>
<organism evidence="2 3">
    <name type="scientific">Guyparkeria halophila</name>
    <dbReference type="NCBI Taxonomy" id="47960"/>
    <lineage>
        <taxon>Bacteria</taxon>
        <taxon>Pseudomonadati</taxon>
        <taxon>Pseudomonadota</taxon>
        <taxon>Gammaproteobacteria</taxon>
        <taxon>Chromatiales</taxon>
        <taxon>Thioalkalibacteraceae</taxon>
        <taxon>Guyparkeria</taxon>
    </lineage>
</organism>
<keyword evidence="3" id="KW-1185">Reference proteome</keyword>
<dbReference type="PANTHER" id="PTHR42705:SF2">
    <property type="entry name" value="BIFUNCTIONAL NON-HOMOLOGOUS END JOINING PROTEIN LIGD"/>
    <property type="match status" value="1"/>
</dbReference>
<keyword evidence="2" id="KW-0436">Ligase</keyword>
<evidence type="ECO:0000259" key="1">
    <source>
        <dbReference type="Pfam" id="PF21686"/>
    </source>
</evidence>
<proteinExistence type="predicted"/>
<dbReference type="CDD" id="cd04861">
    <property type="entry name" value="LigD_Pol_like"/>
    <property type="match status" value="1"/>
</dbReference>
<dbReference type="PANTHER" id="PTHR42705">
    <property type="entry name" value="BIFUNCTIONAL NON-HOMOLOGOUS END JOINING PROTEIN LIGD"/>
    <property type="match status" value="1"/>
</dbReference>
<dbReference type="NCBIfam" id="TIGR02778">
    <property type="entry name" value="ligD_pol"/>
    <property type="match status" value="1"/>
</dbReference>
<dbReference type="GO" id="GO:0003910">
    <property type="term" value="F:DNA ligase (ATP) activity"/>
    <property type="evidence" value="ECO:0007669"/>
    <property type="project" value="UniProtKB-EC"/>
</dbReference>
<dbReference type="Pfam" id="PF21686">
    <property type="entry name" value="LigD_Prim-Pol"/>
    <property type="match status" value="1"/>
</dbReference>
<dbReference type="EC" id="6.5.1.1" evidence="2"/>
<sequence>MTAPSDVSRPDKILYPDAGWTKADVVGYYRRVAEYMLPHLEGRPLTLHRFPDGIEHEGFFQQARAGHFADRVGSLRIRHDQPTGSVEHMLCEDVDCLAFLVDQGTLTFHRWAARRGAIDRPDLMIFDLDPPDGDMGLLKRAARRVAALMRDCQLSPFVMTTGSAGLHVVAPLQPRSDFDAVRGLATRMAERLVVEYPDELTTEQRIEARDGRLYLDVMRNAFGQTAVAPYSLRARPGAPVATPLDWVELDKGDLRPDGYTLENLFRRLGQKGDPWARMFEQAIDLPKAWKAFEALD</sequence>
<accession>A0ABZ0YU88</accession>
<dbReference type="EMBL" id="CP140153">
    <property type="protein sequence ID" value="WQH15732.1"/>
    <property type="molecule type" value="Genomic_DNA"/>
</dbReference>
<evidence type="ECO:0000313" key="2">
    <source>
        <dbReference type="EMBL" id="WQH15732.1"/>
    </source>
</evidence>
<name>A0ABZ0YU88_9GAMM</name>
<dbReference type="Proteomes" id="UP001327459">
    <property type="component" value="Chromosome"/>
</dbReference>
<protein>
    <submittedName>
        <fullName evidence="2">Non-homologous end-joining DNA ligase</fullName>
        <ecNumber evidence="2">6.5.1.1</ecNumber>
    </submittedName>
</protein>
<evidence type="ECO:0000313" key="3">
    <source>
        <dbReference type="Proteomes" id="UP001327459"/>
    </source>
</evidence>
<feature type="domain" description="DNA ligase D polymerase" evidence="1">
    <location>
        <begin position="21"/>
        <end position="275"/>
    </location>
</feature>
<dbReference type="RefSeq" id="WP_322520757.1">
    <property type="nucleotide sequence ID" value="NZ_CP140153.1"/>
</dbReference>
<dbReference type="InterPro" id="IPR052171">
    <property type="entry name" value="NHEJ_LigD"/>
</dbReference>